<dbReference type="Gene3D" id="1.10.357.10">
    <property type="entry name" value="Tetracycline Repressor, domain 2"/>
    <property type="match status" value="1"/>
</dbReference>
<dbReference type="InterPro" id="IPR036271">
    <property type="entry name" value="Tet_transcr_reg_TetR-rel_C_sf"/>
</dbReference>
<evidence type="ECO:0000256" key="4">
    <source>
        <dbReference type="PROSITE-ProRule" id="PRU00335"/>
    </source>
</evidence>
<keyword evidence="1" id="KW-0805">Transcription regulation</keyword>
<sequence>MQEQSTADRILAEARRLVMARGYNGFSYADIADAVGIRKASIHHHFAAKSDLVRAVVEQARDGFRGHAGQMRDANIGPRDQLRAYVAYWERCILDDTDAFCVAAVLAAELPALPEDVATAVQAHFRDSTGWLARILDDGVAEGTVRLSGAPASEADAFLSAIYGAMLSARAFRDVGRFLDTAALLLSRVMVLR</sequence>
<name>A0ABT1VUH2_9PROT</name>
<gene>
    <name evidence="6" type="ORF">NFI88_03925</name>
</gene>
<evidence type="ECO:0000259" key="5">
    <source>
        <dbReference type="PROSITE" id="PS50977"/>
    </source>
</evidence>
<evidence type="ECO:0000313" key="6">
    <source>
        <dbReference type="EMBL" id="MCQ8239988.1"/>
    </source>
</evidence>
<dbReference type="PRINTS" id="PR00455">
    <property type="entry name" value="HTHTETR"/>
</dbReference>
<evidence type="ECO:0000256" key="1">
    <source>
        <dbReference type="ARBA" id="ARBA00023015"/>
    </source>
</evidence>
<evidence type="ECO:0000256" key="3">
    <source>
        <dbReference type="ARBA" id="ARBA00023163"/>
    </source>
</evidence>
<reference evidence="6 7" key="1">
    <citation type="submission" date="2022-06" db="EMBL/GenBank/DDBJ databases">
        <title>Rhizosaccharibacter gen. nov. sp. nov. KSS12, endophytic bacteria isolated from sugarcane.</title>
        <authorList>
            <person name="Pitiwittayakul N."/>
        </authorList>
    </citation>
    <scope>NUCLEOTIDE SEQUENCE [LARGE SCALE GENOMIC DNA]</scope>
    <source>
        <strain evidence="6 7">KSS12</strain>
    </source>
</reference>
<dbReference type="InterPro" id="IPR001647">
    <property type="entry name" value="HTH_TetR"/>
</dbReference>
<evidence type="ECO:0000256" key="2">
    <source>
        <dbReference type="ARBA" id="ARBA00023125"/>
    </source>
</evidence>
<keyword evidence="2 4" id="KW-0238">DNA-binding</keyword>
<dbReference type="EMBL" id="JAMZEJ010000002">
    <property type="protein sequence ID" value="MCQ8239988.1"/>
    <property type="molecule type" value="Genomic_DNA"/>
</dbReference>
<protein>
    <submittedName>
        <fullName evidence="6">TetR/AcrR family transcriptional regulator</fullName>
    </submittedName>
</protein>
<dbReference type="PANTHER" id="PTHR47506:SF1">
    <property type="entry name" value="HTH-TYPE TRANSCRIPTIONAL REGULATOR YJDC"/>
    <property type="match status" value="1"/>
</dbReference>
<dbReference type="SUPFAM" id="SSF46689">
    <property type="entry name" value="Homeodomain-like"/>
    <property type="match status" value="1"/>
</dbReference>
<dbReference type="Pfam" id="PF00440">
    <property type="entry name" value="TetR_N"/>
    <property type="match status" value="1"/>
</dbReference>
<dbReference type="InterPro" id="IPR009057">
    <property type="entry name" value="Homeodomain-like_sf"/>
</dbReference>
<proteinExistence type="predicted"/>
<dbReference type="Proteomes" id="UP001524547">
    <property type="component" value="Unassembled WGS sequence"/>
</dbReference>
<feature type="domain" description="HTH tetR-type" evidence="5">
    <location>
        <begin position="4"/>
        <end position="64"/>
    </location>
</feature>
<dbReference type="InterPro" id="IPR011075">
    <property type="entry name" value="TetR_C"/>
</dbReference>
<dbReference type="RefSeq" id="WP_422918716.1">
    <property type="nucleotide sequence ID" value="NZ_JAMZEJ010000002.1"/>
</dbReference>
<dbReference type="SUPFAM" id="SSF48498">
    <property type="entry name" value="Tetracyclin repressor-like, C-terminal domain"/>
    <property type="match status" value="1"/>
</dbReference>
<keyword evidence="3" id="KW-0804">Transcription</keyword>
<dbReference type="PROSITE" id="PS50977">
    <property type="entry name" value="HTH_TETR_2"/>
    <property type="match status" value="1"/>
</dbReference>
<evidence type="ECO:0000313" key="7">
    <source>
        <dbReference type="Proteomes" id="UP001524547"/>
    </source>
</evidence>
<dbReference type="PANTHER" id="PTHR47506">
    <property type="entry name" value="TRANSCRIPTIONAL REGULATORY PROTEIN"/>
    <property type="match status" value="1"/>
</dbReference>
<comment type="caution">
    <text evidence="6">The sequence shown here is derived from an EMBL/GenBank/DDBJ whole genome shotgun (WGS) entry which is preliminary data.</text>
</comment>
<organism evidence="6 7">
    <name type="scientific">Rhizosaccharibacter radicis</name>
    <dbReference type="NCBI Taxonomy" id="2782605"/>
    <lineage>
        <taxon>Bacteria</taxon>
        <taxon>Pseudomonadati</taxon>
        <taxon>Pseudomonadota</taxon>
        <taxon>Alphaproteobacteria</taxon>
        <taxon>Acetobacterales</taxon>
        <taxon>Acetobacteraceae</taxon>
        <taxon>Rhizosaccharibacter</taxon>
    </lineage>
</organism>
<keyword evidence="7" id="KW-1185">Reference proteome</keyword>
<feature type="DNA-binding region" description="H-T-H motif" evidence="4">
    <location>
        <begin position="27"/>
        <end position="46"/>
    </location>
</feature>
<accession>A0ABT1VUH2</accession>
<dbReference type="Pfam" id="PF16925">
    <property type="entry name" value="TetR_C_13"/>
    <property type="match status" value="1"/>
</dbReference>